<dbReference type="OrthoDB" id="566238at2759"/>
<dbReference type="CDD" id="cd00158">
    <property type="entry name" value="RHOD"/>
    <property type="match status" value="1"/>
</dbReference>
<keyword evidence="3" id="KW-0808">Transferase</keyword>
<gene>
    <name evidence="3" type="ORF">RCL2_000320900</name>
    <name evidence="2" type="ORF">RclHR1_06610007</name>
</gene>
<evidence type="ECO:0000259" key="1">
    <source>
        <dbReference type="PROSITE" id="PS50206"/>
    </source>
</evidence>
<accession>A0A2Z6RTJ9</accession>
<evidence type="ECO:0000313" key="3">
    <source>
        <dbReference type="EMBL" id="GES75798.1"/>
    </source>
</evidence>
<dbReference type="PROSITE" id="PS50206">
    <property type="entry name" value="RHODANESE_3"/>
    <property type="match status" value="1"/>
</dbReference>
<sequence length="183" mass="20767">MFGILKPTNLTKLHVLGPKTPSNPYFTNYKTRQFSRSTIVFNRFSELVKKIKESYPISEITPQELHSSLNSSFSTPKQPPIIIDVREKDEQLRGIIPTAIPLPRGILERDVERKVTSVKEVNDLENGRDIVVYCAGGLRSVMAAESLVRLGYKKENVKSLIGGYDNWKESGFEVTDYETSKKM</sequence>
<name>A0A2Z6RTJ9_9GLOM</name>
<dbReference type="SUPFAM" id="SSF52821">
    <property type="entry name" value="Rhodanese/Cell cycle control phosphatase"/>
    <property type="match status" value="1"/>
</dbReference>
<feature type="domain" description="Rhodanese" evidence="1">
    <location>
        <begin position="76"/>
        <end position="176"/>
    </location>
</feature>
<dbReference type="EMBL" id="BLAL01000018">
    <property type="protein sequence ID" value="GES75798.1"/>
    <property type="molecule type" value="Genomic_DNA"/>
</dbReference>
<evidence type="ECO:0000313" key="4">
    <source>
        <dbReference type="Proteomes" id="UP000247702"/>
    </source>
</evidence>
<keyword evidence="4" id="KW-1185">Reference proteome</keyword>
<dbReference type="Proteomes" id="UP000247702">
    <property type="component" value="Unassembled WGS sequence"/>
</dbReference>
<proteinExistence type="predicted"/>
<reference evidence="3" key="2">
    <citation type="submission" date="2019-10" db="EMBL/GenBank/DDBJ databases">
        <title>Conservation and host-specific expression of non-tandemly repeated heterogenous ribosome RNA gene in arbuscular mycorrhizal fungi.</title>
        <authorList>
            <person name="Maeda T."/>
            <person name="Kobayashi Y."/>
            <person name="Nakagawa T."/>
            <person name="Ezawa T."/>
            <person name="Yamaguchi K."/>
            <person name="Bino T."/>
            <person name="Nishimoto Y."/>
            <person name="Shigenobu S."/>
            <person name="Kawaguchi M."/>
        </authorList>
    </citation>
    <scope>NUCLEOTIDE SEQUENCE</scope>
    <source>
        <strain evidence="3">HR1</strain>
    </source>
</reference>
<dbReference type="SMART" id="SM00450">
    <property type="entry name" value="RHOD"/>
    <property type="match status" value="1"/>
</dbReference>
<dbReference type="GO" id="GO:0004792">
    <property type="term" value="F:thiosulfate-cyanide sulfurtransferase activity"/>
    <property type="evidence" value="ECO:0007669"/>
    <property type="project" value="TreeGrafter"/>
</dbReference>
<dbReference type="PANTHER" id="PTHR44086">
    <property type="entry name" value="THIOSULFATE SULFURTRANSFERASE RDL2, MITOCHONDRIAL-RELATED"/>
    <property type="match status" value="1"/>
</dbReference>
<dbReference type="PANTHER" id="PTHR44086:SF10">
    <property type="entry name" value="THIOSULFATE SULFURTRANSFERASE_RHODANESE-LIKE DOMAIN-CONTAINING PROTEIN 3"/>
    <property type="match status" value="1"/>
</dbReference>
<dbReference type="Proteomes" id="UP000615446">
    <property type="component" value="Unassembled WGS sequence"/>
</dbReference>
<dbReference type="EMBL" id="BEXD01004050">
    <property type="protein sequence ID" value="GBC06084.1"/>
    <property type="molecule type" value="Genomic_DNA"/>
</dbReference>
<dbReference type="Gene3D" id="3.40.250.10">
    <property type="entry name" value="Rhodanese-like domain"/>
    <property type="match status" value="1"/>
</dbReference>
<dbReference type="STRING" id="94130.A0A2Z6RTJ9"/>
<dbReference type="InterPro" id="IPR001763">
    <property type="entry name" value="Rhodanese-like_dom"/>
</dbReference>
<comment type="caution">
    <text evidence="2">The sequence shown here is derived from an EMBL/GenBank/DDBJ whole genome shotgun (WGS) entry which is preliminary data.</text>
</comment>
<organism evidence="2 4">
    <name type="scientific">Rhizophagus clarus</name>
    <dbReference type="NCBI Taxonomy" id="94130"/>
    <lineage>
        <taxon>Eukaryota</taxon>
        <taxon>Fungi</taxon>
        <taxon>Fungi incertae sedis</taxon>
        <taxon>Mucoromycota</taxon>
        <taxon>Glomeromycotina</taxon>
        <taxon>Glomeromycetes</taxon>
        <taxon>Glomerales</taxon>
        <taxon>Glomeraceae</taxon>
        <taxon>Rhizophagus</taxon>
    </lineage>
</organism>
<dbReference type="Pfam" id="PF00581">
    <property type="entry name" value="Rhodanese"/>
    <property type="match status" value="1"/>
</dbReference>
<protein>
    <submittedName>
        <fullName evidence="3">Sulfurtransferase</fullName>
    </submittedName>
</protein>
<reference evidence="2 4" key="1">
    <citation type="submission" date="2017-11" db="EMBL/GenBank/DDBJ databases">
        <title>The genome of Rhizophagus clarus HR1 reveals common genetic basis of auxotrophy among arbuscular mycorrhizal fungi.</title>
        <authorList>
            <person name="Kobayashi Y."/>
        </authorList>
    </citation>
    <scope>NUCLEOTIDE SEQUENCE [LARGE SCALE GENOMIC DNA]</scope>
    <source>
        <strain evidence="2 4">HR1</strain>
    </source>
</reference>
<evidence type="ECO:0000313" key="2">
    <source>
        <dbReference type="EMBL" id="GBC06084.1"/>
    </source>
</evidence>
<dbReference type="AlphaFoldDB" id="A0A2Z6RTJ9"/>
<dbReference type="InterPro" id="IPR036873">
    <property type="entry name" value="Rhodanese-like_dom_sf"/>
</dbReference>